<comment type="caution">
    <text evidence="7">The sequence shown here is derived from an EMBL/GenBank/DDBJ whole genome shotgun (WGS) entry which is preliminary data.</text>
</comment>
<dbReference type="Pfam" id="PF00027">
    <property type="entry name" value="cNMP_binding"/>
    <property type="match status" value="1"/>
</dbReference>
<evidence type="ECO:0000313" key="8">
    <source>
        <dbReference type="Proteomes" id="UP000670947"/>
    </source>
</evidence>
<dbReference type="InterPro" id="IPR036388">
    <property type="entry name" value="WH-like_DNA-bd_sf"/>
</dbReference>
<gene>
    <name evidence="7" type="ORF">I8J29_03695</name>
</gene>
<feature type="domain" description="HTH crp-type" evidence="6">
    <location>
        <begin position="149"/>
        <end position="220"/>
    </location>
</feature>
<sequence length="232" mass="25718">MKEAKDGELLARYIREHGLDHVFPEPLLPYIGLYRFEPGEFVCRQGDPAGWLYVLVKGKIKIYTTSAEGKTLILSFKTPLDAIGDIEYVQGAEILNTVEAVSAGFVIGVPYARLRQHAGDHAPLLRFLLDIVSRKFFAKSLSLSFNLMHPVEVRLASYLLAVTFEEPDAPDGGRLGTSGLRDAANQIGTSYRHVNRVLGQFADEGLIERGRGFIAVKDRAGLRARAGRNIYE</sequence>
<dbReference type="InterPro" id="IPR018490">
    <property type="entry name" value="cNMP-bd_dom_sf"/>
</dbReference>
<name>A0ABS3W4Q8_9BACL</name>
<dbReference type="PROSITE" id="PS51063">
    <property type="entry name" value="HTH_CRP_2"/>
    <property type="match status" value="1"/>
</dbReference>
<keyword evidence="3" id="KW-0010">Activator</keyword>
<dbReference type="PANTHER" id="PTHR24567">
    <property type="entry name" value="CRP FAMILY TRANSCRIPTIONAL REGULATORY PROTEIN"/>
    <property type="match status" value="1"/>
</dbReference>
<feature type="domain" description="Cyclic nucleotide-binding" evidence="5">
    <location>
        <begin position="34"/>
        <end position="135"/>
    </location>
</feature>
<dbReference type="Gene3D" id="1.10.10.10">
    <property type="entry name" value="Winged helix-like DNA-binding domain superfamily/Winged helix DNA-binding domain"/>
    <property type="match status" value="1"/>
</dbReference>
<dbReference type="Pfam" id="PF13545">
    <property type="entry name" value="HTH_Crp_2"/>
    <property type="match status" value="1"/>
</dbReference>
<proteinExistence type="predicted"/>
<keyword evidence="4" id="KW-0804">Transcription</keyword>
<evidence type="ECO:0000256" key="2">
    <source>
        <dbReference type="ARBA" id="ARBA00023125"/>
    </source>
</evidence>
<dbReference type="InterPro" id="IPR014710">
    <property type="entry name" value="RmlC-like_jellyroll"/>
</dbReference>
<evidence type="ECO:0000256" key="4">
    <source>
        <dbReference type="ARBA" id="ARBA00023163"/>
    </source>
</evidence>
<organism evidence="7 8">
    <name type="scientific">Paenibacillus artemisiicola</name>
    <dbReference type="NCBI Taxonomy" id="1172618"/>
    <lineage>
        <taxon>Bacteria</taxon>
        <taxon>Bacillati</taxon>
        <taxon>Bacillota</taxon>
        <taxon>Bacilli</taxon>
        <taxon>Bacillales</taxon>
        <taxon>Paenibacillaceae</taxon>
        <taxon>Paenibacillus</taxon>
    </lineage>
</organism>
<dbReference type="InterPro" id="IPR018488">
    <property type="entry name" value="cNMP-bd_CS"/>
</dbReference>
<dbReference type="SMART" id="SM00100">
    <property type="entry name" value="cNMP"/>
    <property type="match status" value="1"/>
</dbReference>
<dbReference type="InterPro" id="IPR000595">
    <property type="entry name" value="cNMP-bd_dom"/>
</dbReference>
<dbReference type="EMBL" id="JAGGDJ010000002">
    <property type="protein sequence ID" value="MBO7743283.1"/>
    <property type="molecule type" value="Genomic_DNA"/>
</dbReference>
<dbReference type="PROSITE" id="PS50042">
    <property type="entry name" value="CNMP_BINDING_3"/>
    <property type="match status" value="1"/>
</dbReference>
<evidence type="ECO:0000256" key="1">
    <source>
        <dbReference type="ARBA" id="ARBA00023015"/>
    </source>
</evidence>
<protein>
    <submittedName>
        <fullName evidence="7">Cyclic nucleotide-binding domain-containing protein</fullName>
    </submittedName>
</protein>
<keyword evidence="8" id="KW-1185">Reference proteome</keyword>
<reference evidence="7 8" key="1">
    <citation type="submission" date="2021-03" db="EMBL/GenBank/DDBJ databases">
        <title>Paenibacillus artemisicola MWE-103 whole genome sequence.</title>
        <authorList>
            <person name="Ham Y.J."/>
        </authorList>
    </citation>
    <scope>NUCLEOTIDE SEQUENCE [LARGE SCALE GENOMIC DNA]</scope>
    <source>
        <strain evidence="7 8">MWE-103</strain>
    </source>
</reference>
<evidence type="ECO:0000259" key="6">
    <source>
        <dbReference type="PROSITE" id="PS51063"/>
    </source>
</evidence>
<accession>A0ABS3W4Q8</accession>
<evidence type="ECO:0000259" key="5">
    <source>
        <dbReference type="PROSITE" id="PS50042"/>
    </source>
</evidence>
<keyword evidence="1" id="KW-0805">Transcription regulation</keyword>
<dbReference type="Gene3D" id="2.60.120.10">
    <property type="entry name" value="Jelly Rolls"/>
    <property type="match status" value="1"/>
</dbReference>
<dbReference type="InterPro" id="IPR036390">
    <property type="entry name" value="WH_DNA-bd_sf"/>
</dbReference>
<dbReference type="InterPro" id="IPR050397">
    <property type="entry name" value="Env_Response_Regulators"/>
</dbReference>
<evidence type="ECO:0000313" key="7">
    <source>
        <dbReference type="EMBL" id="MBO7743283.1"/>
    </source>
</evidence>
<dbReference type="RefSeq" id="WP_208846327.1">
    <property type="nucleotide sequence ID" value="NZ_JAGGDJ010000002.1"/>
</dbReference>
<dbReference type="PROSITE" id="PS00888">
    <property type="entry name" value="CNMP_BINDING_1"/>
    <property type="match status" value="1"/>
</dbReference>
<dbReference type="Proteomes" id="UP000670947">
    <property type="component" value="Unassembled WGS sequence"/>
</dbReference>
<dbReference type="SUPFAM" id="SSF51206">
    <property type="entry name" value="cAMP-binding domain-like"/>
    <property type="match status" value="1"/>
</dbReference>
<dbReference type="CDD" id="cd00038">
    <property type="entry name" value="CAP_ED"/>
    <property type="match status" value="1"/>
</dbReference>
<dbReference type="PANTHER" id="PTHR24567:SF26">
    <property type="entry name" value="REGULATORY PROTEIN YEIL"/>
    <property type="match status" value="1"/>
</dbReference>
<dbReference type="SUPFAM" id="SSF46785">
    <property type="entry name" value="Winged helix' DNA-binding domain"/>
    <property type="match status" value="1"/>
</dbReference>
<keyword evidence="2" id="KW-0238">DNA-binding</keyword>
<evidence type="ECO:0000256" key="3">
    <source>
        <dbReference type="ARBA" id="ARBA00023159"/>
    </source>
</evidence>
<dbReference type="InterPro" id="IPR012318">
    <property type="entry name" value="HTH_CRP"/>
</dbReference>